<feature type="domain" description="Glycosyl hydrolase family 13 catalytic" evidence="2">
    <location>
        <begin position="224"/>
        <end position="615"/>
    </location>
</feature>
<accession>A0A0L6Z5Q0</accession>
<organism evidence="3 4">
    <name type="scientific">Clostridium homopropionicum DSM 5847</name>
    <dbReference type="NCBI Taxonomy" id="1121318"/>
    <lineage>
        <taxon>Bacteria</taxon>
        <taxon>Bacillati</taxon>
        <taxon>Bacillota</taxon>
        <taxon>Clostridia</taxon>
        <taxon>Eubacteriales</taxon>
        <taxon>Clostridiaceae</taxon>
        <taxon>Clostridium</taxon>
    </lineage>
</organism>
<keyword evidence="3" id="KW-0378">Hydrolase</keyword>
<dbReference type="SMART" id="SM00642">
    <property type="entry name" value="Aamy"/>
    <property type="match status" value="1"/>
</dbReference>
<dbReference type="Gene3D" id="2.60.40.1180">
    <property type="entry name" value="Golgi alpha-mannosidase II"/>
    <property type="match status" value="1"/>
</dbReference>
<dbReference type="AlphaFoldDB" id="A0A0L6Z5Q0"/>
<keyword evidence="3" id="KW-0326">Glycosidase</keyword>
<dbReference type="InterPro" id="IPR049117">
    <property type="entry name" value="pulA_all-beta"/>
</dbReference>
<evidence type="ECO:0000256" key="1">
    <source>
        <dbReference type="ARBA" id="ARBA00008061"/>
    </source>
</evidence>
<proteinExistence type="inferred from homology"/>
<dbReference type="Proteomes" id="UP000037043">
    <property type="component" value="Unassembled WGS sequence"/>
</dbReference>
<dbReference type="Gene3D" id="2.60.40.10">
    <property type="entry name" value="Immunoglobulins"/>
    <property type="match status" value="1"/>
</dbReference>
<reference evidence="4" key="1">
    <citation type="submission" date="2015-08" db="EMBL/GenBank/DDBJ databases">
        <title>Genome sequence of the strict anaerobe Clostridium homopropionicum LuHBu1 (DSM 5847T).</title>
        <authorList>
            <person name="Poehlein A."/>
            <person name="Beck M."/>
            <person name="Schiel-Bengelsdorf B."/>
            <person name="Bengelsdorf F.R."/>
            <person name="Daniel R."/>
            <person name="Duerre P."/>
        </authorList>
    </citation>
    <scope>NUCLEOTIDE SEQUENCE [LARGE SCALE GENOMIC DNA]</scope>
    <source>
        <strain evidence="4">DSM 5847</strain>
    </source>
</reference>
<dbReference type="GO" id="GO:0005975">
    <property type="term" value="P:carbohydrate metabolic process"/>
    <property type="evidence" value="ECO:0007669"/>
    <property type="project" value="InterPro"/>
</dbReference>
<sequence length="715" mass="82283">MSIIHSFAIGFKKILIVLPYISSLKINSLFVVNGNKTLNIDSSKITSKDGLLIFLKEEITIKEYCVVYINNLKTRLSYNYLFNSSEFNNKYYYNGELGLTYSNNSFCFKVWSPAASKIFLLLYKNGDINYYEKPAEVEMLEKTNGVWSVTINKNLINYFYTYKVEVYNSSNEAVDPYAKAVGVNGNRAAIIDMDSTNPLFWHNDTNPKLEYYTDAIIYEVSIRDISIHSDSNIKNKGTYLGLTEDNTYSSLKVSTGFNHIKELGITHVQLMPFFDFSSNSIDEKNPIKYNWGYDPENLNAPEGSYSLNPYDPMERIIEVKKMIQHFHNNNISVNMDVVYNHMFHKDNNNFEKIFPGYYFRLNRDGSFSNGTGCTNDTASERVMMRKFIVDSVLYWAKEYHIDGFRFDLMGIHDIKTMRSIQDKLKTIGRNIMLYGEGWNLDTPLLKPLKAIQENAHKLPNIGFFNDFTRDSIKGSIFSLMDKGFVSGKKNLEDTIKYCLTACSISYNSFKKIYSSPEQSINYVCCHDNHTLWDKLSLSNKVDSIEDKKSMLKLANAIILTSQGVPFLHSGTEFCRTKSGIENSYSSPDYINWIDYNRKFQFLDVFSYIKGLIDIRRNHPSFRINNTKDIMENLEFIEASPENCAAFILKNNSSKDSWNKILVIYNANKIQVTLKIPYGKWHIVANKFSAGLIPLSTLISDRITVDGISLTMLYLD</sequence>
<dbReference type="CDD" id="cd02860">
    <property type="entry name" value="E_set_Pullulanase"/>
    <property type="match status" value="1"/>
</dbReference>
<dbReference type="InterPro" id="IPR011840">
    <property type="entry name" value="PulA_typeI"/>
</dbReference>
<gene>
    <name evidence="3" type="primary">pulA</name>
    <name evidence="3" type="ORF">CLHOM_31780</name>
</gene>
<name>A0A0L6Z5Q0_9CLOT</name>
<dbReference type="Gene3D" id="3.20.20.80">
    <property type="entry name" value="Glycosidases"/>
    <property type="match status" value="1"/>
</dbReference>
<evidence type="ECO:0000259" key="2">
    <source>
        <dbReference type="SMART" id="SM00642"/>
    </source>
</evidence>
<evidence type="ECO:0000313" key="3">
    <source>
        <dbReference type="EMBL" id="KOA18281.1"/>
    </source>
</evidence>
<dbReference type="CDD" id="cd11341">
    <property type="entry name" value="AmyAc_Pullulanase_LD-like"/>
    <property type="match status" value="1"/>
</dbReference>
<dbReference type="EC" id="3.2.1.41" evidence="3"/>
<dbReference type="RefSeq" id="WP_052222631.1">
    <property type="nucleotide sequence ID" value="NZ_LHUR01000042.1"/>
</dbReference>
<dbReference type="PATRIC" id="fig|1121318.3.peg.3177"/>
<dbReference type="InterPro" id="IPR017853">
    <property type="entry name" value="GH"/>
</dbReference>
<dbReference type="Pfam" id="PF21653">
    <property type="entry name" value="pulA_all-beta"/>
    <property type="match status" value="1"/>
</dbReference>
<dbReference type="InterPro" id="IPR004193">
    <property type="entry name" value="Glyco_hydro_13_N"/>
</dbReference>
<dbReference type="NCBIfam" id="TIGR02104">
    <property type="entry name" value="pulA_typeI"/>
    <property type="match status" value="1"/>
</dbReference>
<dbReference type="Pfam" id="PF02922">
    <property type="entry name" value="CBM_48"/>
    <property type="match status" value="1"/>
</dbReference>
<dbReference type="SMR" id="A0A0L6Z5Q0"/>
<dbReference type="EMBL" id="LHUR01000042">
    <property type="protein sequence ID" value="KOA18281.1"/>
    <property type="molecule type" value="Genomic_DNA"/>
</dbReference>
<keyword evidence="4" id="KW-1185">Reference proteome</keyword>
<evidence type="ECO:0000313" key="4">
    <source>
        <dbReference type="Proteomes" id="UP000037043"/>
    </source>
</evidence>
<dbReference type="InterPro" id="IPR006047">
    <property type="entry name" value="GH13_cat_dom"/>
</dbReference>
<dbReference type="PANTHER" id="PTHR43002">
    <property type="entry name" value="GLYCOGEN DEBRANCHING ENZYME"/>
    <property type="match status" value="1"/>
</dbReference>
<comment type="caution">
    <text evidence="3">The sequence shown here is derived from an EMBL/GenBank/DDBJ whole genome shotgun (WGS) entry which is preliminary data.</text>
</comment>
<dbReference type="GO" id="GO:0051060">
    <property type="term" value="F:pullulanase activity"/>
    <property type="evidence" value="ECO:0007669"/>
    <property type="project" value="UniProtKB-EC"/>
</dbReference>
<dbReference type="InterPro" id="IPR014756">
    <property type="entry name" value="Ig_E-set"/>
</dbReference>
<comment type="similarity">
    <text evidence="1">Belongs to the glycosyl hydrolase 13 family.</text>
</comment>
<dbReference type="InterPro" id="IPR013783">
    <property type="entry name" value="Ig-like_fold"/>
</dbReference>
<dbReference type="STRING" id="36844.SAMN04488501_101306"/>
<protein>
    <submittedName>
        <fullName evidence="3">Pullulanase</fullName>
        <ecNumber evidence="3">3.2.1.41</ecNumber>
    </submittedName>
</protein>
<dbReference type="SUPFAM" id="SSF81296">
    <property type="entry name" value="E set domains"/>
    <property type="match status" value="1"/>
</dbReference>
<dbReference type="InterPro" id="IPR013780">
    <property type="entry name" value="Glyco_hydro_b"/>
</dbReference>
<dbReference type="SUPFAM" id="SSF51445">
    <property type="entry name" value="(Trans)glycosidases"/>
    <property type="match status" value="1"/>
</dbReference>